<name>A0A1H3CEE7_THIRO</name>
<accession>A0A1H3CEE7</accession>
<organism evidence="1 2">
    <name type="scientific">Thiocapsa roseopersicina</name>
    <dbReference type="NCBI Taxonomy" id="1058"/>
    <lineage>
        <taxon>Bacteria</taxon>
        <taxon>Pseudomonadati</taxon>
        <taxon>Pseudomonadota</taxon>
        <taxon>Gammaproteobacteria</taxon>
        <taxon>Chromatiales</taxon>
        <taxon>Chromatiaceae</taxon>
        <taxon>Thiocapsa</taxon>
    </lineage>
</organism>
<protein>
    <submittedName>
        <fullName evidence="1">Uncharacterized protein</fullName>
    </submittedName>
</protein>
<reference evidence="2" key="1">
    <citation type="submission" date="2016-10" db="EMBL/GenBank/DDBJ databases">
        <authorList>
            <person name="Varghese N."/>
            <person name="Submissions S."/>
        </authorList>
    </citation>
    <scope>NUCLEOTIDE SEQUENCE [LARGE SCALE GENOMIC DNA]</scope>
    <source>
        <strain evidence="2">DSM 217</strain>
    </source>
</reference>
<evidence type="ECO:0000313" key="1">
    <source>
        <dbReference type="EMBL" id="SDX52496.1"/>
    </source>
</evidence>
<dbReference type="STRING" id="1058.SAMN05421783_13330"/>
<evidence type="ECO:0000313" key="2">
    <source>
        <dbReference type="Proteomes" id="UP000198816"/>
    </source>
</evidence>
<sequence length="31" mass="3256">MATRLLLGLALLNLVFLFGELAINVLGVALS</sequence>
<gene>
    <name evidence="1" type="ORF">SAMN05421783_13330</name>
</gene>
<keyword evidence="2" id="KW-1185">Reference proteome</keyword>
<proteinExistence type="predicted"/>
<dbReference type="AlphaFoldDB" id="A0A1H3CEE7"/>
<dbReference type="EMBL" id="FNNZ01000033">
    <property type="protein sequence ID" value="SDX52496.1"/>
    <property type="molecule type" value="Genomic_DNA"/>
</dbReference>
<dbReference type="Proteomes" id="UP000198816">
    <property type="component" value="Unassembled WGS sequence"/>
</dbReference>